<dbReference type="PANTHER" id="PTHR43442">
    <property type="entry name" value="GLUCONOKINASE-RELATED"/>
    <property type="match status" value="1"/>
</dbReference>
<evidence type="ECO:0000256" key="5">
    <source>
        <dbReference type="ARBA" id="ARBA00022741"/>
    </source>
</evidence>
<dbReference type="InterPro" id="IPR006001">
    <property type="entry name" value="Therm_gnt_kin"/>
</dbReference>
<dbReference type="RefSeq" id="WP_135848862.1">
    <property type="nucleotide sequence ID" value="NZ_RHPJ01000001.1"/>
</dbReference>
<keyword evidence="5" id="KW-0547">Nucleotide-binding</keyword>
<name>A0A4Z1E846_9MICO</name>
<dbReference type="EC" id="2.7.1.12" evidence="3"/>
<evidence type="ECO:0000313" key="10">
    <source>
        <dbReference type="Proteomes" id="UP000297318"/>
    </source>
</evidence>
<keyword evidence="4" id="KW-0808">Transferase</keyword>
<comment type="caution">
    <text evidence="9">The sequence shown here is derived from an EMBL/GenBank/DDBJ whole genome shotgun (WGS) entry which is preliminary data.</text>
</comment>
<reference evidence="9 10" key="1">
    <citation type="submission" date="2018-11" db="EMBL/GenBank/DDBJ databases">
        <title>Complete genome sequencing of the Actinobacteria Serinibacter sp. K3-2.</title>
        <authorList>
            <person name="Rakitin A.L."/>
            <person name="Beletsky A.V."/>
            <person name="Mardanov A.V."/>
            <person name="Ravin N.V."/>
            <person name="Gromova A.S."/>
            <person name="Filippova S.N."/>
            <person name="Gal'Chenko V.F."/>
        </authorList>
    </citation>
    <scope>NUCLEOTIDE SEQUENCE [LARGE SCALE GENOMIC DNA]</scope>
    <source>
        <strain evidence="9 10">K3-2</strain>
    </source>
</reference>
<dbReference type="AlphaFoldDB" id="A0A4Z1E846"/>
<comment type="similarity">
    <text evidence="2">Belongs to the gluconokinase GntK/GntV family.</text>
</comment>
<evidence type="ECO:0000256" key="6">
    <source>
        <dbReference type="ARBA" id="ARBA00022777"/>
    </source>
</evidence>
<keyword evidence="10" id="KW-1185">Reference proteome</keyword>
<dbReference type="GO" id="GO:0005737">
    <property type="term" value="C:cytoplasm"/>
    <property type="evidence" value="ECO:0007669"/>
    <property type="project" value="TreeGrafter"/>
</dbReference>
<evidence type="ECO:0000256" key="8">
    <source>
        <dbReference type="ARBA" id="ARBA00048090"/>
    </source>
</evidence>
<sequence>MTAAHIVVMAWTADRSTATDGGTVSSVIACSALLLADRDVLSTAPGGVAFVHLDVDDARLRSRVAHRAEHFTPVALLDSQLAALEPLTPEEDGVTLSSSGGVEEPVAAARAALGA</sequence>
<evidence type="ECO:0000313" key="9">
    <source>
        <dbReference type="EMBL" id="TGO06713.1"/>
    </source>
</evidence>
<evidence type="ECO:0000256" key="3">
    <source>
        <dbReference type="ARBA" id="ARBA00012054"/>
    </source>
</evidence>
<gene>
    <name evidence="9" type="ORF">SERN_0905</name>
</gene>
<protein>
    <recommendedName>
        <fullName evidence="3">gluconokinase</fullName>
        <ecNumber evidence="3">2.7.1.12</ecNumber>
    </recommendedName>
</protein>
<evidence type="ECO:0000256" key="2">
    <source>
        <dbReference type="ARBA" id="ARBA00008420"/>
    </source>
</evidence>
<dbReference type="EMBL" id="RHPJ01000001">
    <property type="protein sequence ID" value="TGO06713.1"/>
    <property type="molecule type" value="Genomic_DNA"/>
</dbReference>
<dbReference type="Gene3D" id="3.40.50.300">
    <property type="entry name" value="P-loop containing nucleotide triphosphate hydrolases"/>
    <property type="match status" value="1"/>
</dbReference>
<evidence type="ECO:0000256" key="1">
    <source>
        <dbReference type="ARBA" id="ARBA00004761"/>
    </source>
</evidence>
<proteinExistence type="inferred from homology"/>
<comment type="catalytic activity">
    <reaction evidence="8">
        <text>D-gluconate + ATP = 6-phospho-D-gluconate + ADP + H(+)</text>
        <dbReference type="Rhea" id="RHEA:19433"/>
        <dbReference type="ChEBI" id="CHEBI:15378"/>
        <dbReference type="ChEBI" id="CHEBI:18391"/>
        <dbReference type="ChEBI" id="CHEBI:30616"/>
        <dbReference type="ChEBI" id="CHEBI:58759"/>
        <dbReference type="ChEBI" id="CHEBI:456216"/>
        <dbReference type="EC" id="2.7.1.12"/>
    </reaction>
</comment>
<evidence type="ECO:0000256" key="7">
    <source>
        <dbReference type="ARBA" id="ARBA00022840"/>
    </source>
</evidence>
<keyword evidence="6 9" id="KW-0418">Kinase</keyword>
<dbReference type="OrthoDB" id="9795716at2"/>
<organism evidence="9 10">
    <name type="scientific">Serinibacter arcticus</name>
    <dbReference type="NCBI Taxonomy" id="1655435"/>
    <lineage>
        <taxon>Bacteria</taxon>
        <taxon>Bacillati</taxon>
        <taxon>Actinomycetota</taxon>
        <taxon>Actinomycetes</taxon>
        <taxon>Micrococcales</taxon>
        <taxon>Beutenbergiaceae</taxon>
        <taxon>Serinibacter</taxon>
    </lineage>
</organism>
<comment type="pathway">
    <text evidence="1">Carbohydrate acid metabolism.</text>
</comment>
<keyword evidence="7" id="KW-0067">ATP-binding</keyword>
<evidence type="ECO:0000256" key="4">
    <source>
        <dbReference type="ARBA" id="ARBA00022679"/>
    </source>
</evidence>
<dbReference type="PANTHER" id="PTHR43442:SF3">
    <property type="entry name" value="GLUCONOKINASE-RELATED"/>
    <property type="match status" value="1"/>
</dbReference>
<dbReference type="InterPro" id="IPR027417">
    <property type="entry name" value="P-loop_NTPase"/>
</dbReference>
<dbReference type="Proteomes" id="UP000297318">
    <property type="component" value="Unassembled WGS sequence"/>
</dbReference>
<dbReference type="GO" id="GO:0005975">
    <property type="term" value="P:carbohydrate metabolic process"/>
    <property type="evidence" value="ECO:0007669"/>
    <property type="project" value="InterPro"/>
</dbReference>
<accession>A0A4Z1E846</accession>
<dbReference type="GO" id="GO:0005524">
    <property type="term" value="F:ATP binding"/>
    <property type="evidence" value="ECO:0007669"/>
    <property type="project" value="UniProtKB-KW"/>
</dbReference>
<dbReference type="GO" id="GO:0046316">
    <property type="term" value="F:gluconokinase activity"/>
    <property type="evidence" value="ECO:0007669"/>
    <property type="project" value="UniProtKB-EC"/>
</dbReference>